<protein>
    <recommendedName>
        <fullName evidence="1">Zinc finger Sec23/Sec24-type domain-containing protein</fullName>
    </recommendedName>
</protein>
<dbReference type="Gene3D" id="2.30.30.380">
    <property type="entry name" value="Zn-finger domain of Sec23/24"/>
    <property type="match status" value="1"/>
</dbReference>
<proteinExistence type="predicted"/>
<gene>
    <name evidence="2" type="ORF">SINU_05700</name>
</gene>
<name>A0A0U1QQ53_9BACL</name>
<sequence length="61" mass="7263">MGERFANVDWHCDRCNAYLNGQLGFDDHKYIWKCTECGHKNSISASNVYESQEDYRNKNNW</sequence>
<dbReference type="GO" id="GO:0008270">
    <property type="term" value="F:zinc ion binding"/>
    <property type="evidence" value="ECO:0007669"/>
    <property type="project" value="InterPro"/>
</dbReference>
<organism evidence="2 3">
    <name type="scientific">Sporolactobacillus inulinus CASD</name>
    <dbReference type="NCBI Taxonomy" id="1069536"/>
    <lineage>
        <taxon>Bacteria</taxon>
        <taxon>Bacillati</taxon>
        <taxon>Bacillota</taxon>
        <taxon>Bacilli</taxon>
        <taxon>Bacillales</taxon>
        <taxon>Sporolactobacillaceae</taxon>
        <taxon>Sporolactobacillus</taxon>
    </lineage>
</organism>
<dbReference type="SUPFAM" id="SSF82919">
    <property type="entry name" value="Zn-finger domain of Sec23/24"/>
    <property type="match status" value="1"/>
</dbReference>
<dbReference type="GO" id="GO:0030127">
    <property type="term" value="C:COPII vesicle coat"/>
    <property type="evidence" value="ECO:0007669"/>
    <property type="project" value="InterPro"/>
</dbReference>
<comment type="caution">
    <text evidence="2">The sequence shown here is derived from an EMBL/GenBank/DDBJ whole genome shotgun (WGS) entry which is preliminary data.</text>
</comment>
<dbReference type="InterPro" id="IPR006895">
    <property type="entry name" value="Znf_Sec23_Sec24"/>
</dbReference>
<dbReference type="InterPro" id="IPR036174">
    <property type="entry name" value="Znf_Sec23_Sec24_sf"/>
</dbReference>
<dbReference type="GO" id="GO:0006886">
    <property type="term" value="P:intracellular protein transport"/>
    <property type="evidence" value="ECO:0007669"/>
    <property type="project" value="InterPro"/>
</dbReference>
<dbReference type="GO" id="GO:0006888">
    <property type="term" value="P:endoplasmic reticulum to Golgi vesicle-mediated transport"/>
    <property type="evidence" value="ECO:0007669"/>
    <property type="project" value="InterPro"/>
</dbReference>
<accession>A0A0U1QQ53</accession>
<dbReference type="OrthoDB" id="2056249at2"/>
<dbReference type="RefSeq" id="WP_010026695.1">
    <property type="nucleotide sequence ID" value="NZ_AFVQ02000069.1"/>
</dbReference>
<evidence type="ECO:0000313" key="2">
    <source>
        <dbReference type="EMBL" id="KLI02892.1"/>
    </source>
</evidence>
<dbReference type="EMBL" id="AFVQ02000069">
    <property type="protein sequence ID" value="KLI02892.1"/>
    <property type="molecule type" value="Genomic_DNA"/>
</dbReference>
<dbReference type="Proteomes" id="UP000035553">
    <property type="component" value="Unassembled WGS sequence"/>
</dbReference>
<dbReference type="AlphaFoldDB" id="A0A0U1QQ53"/>
<evidence type="ECO:0000313" key="3">
    <source>
        <dbReference type="Proteomes" id="UP000035553"/>
    </source>
</evidence>
<reference evidence="2 3" key="1">
    <citation type="journal article" date="2011" name="J. Bacteriol.">
        <title>Draft genome sequence of Sporolactobacillus inulinus strain CASD, an efficient D-lactic acid-producing bacterium with high-concentration lactate tolerance capability.</title>
        <authorList>
            <person name="Yu B."/>
            <person name="Su F."/>
            <person name="Wang L."/>
            <person name="Xu K."/>
            <person name="Zhao B."/>
            <person name="Xu P."/>
        </authorList>
    </citation>
    <scope>NUCLEOTIDE SEQUENCE [LARGE SCALE GENOMIC DNA]</scope>
    <source>
        <strain evidence="2 3">CASD</strain>
    </source>
</reference>
<feature type="domain" description="Zinc finger Sec23/Sec24-type" evidence="1">
    <location>
        <begin position="12"/>
        <end position="43"/>
    </location>
</feature>
<keyword evidence="3" id="KW-1185">Reference proteome</keyword>
<dbReference type="Pfam" id="PF04810">
    <property type="entry name" value="zf-Sec23_Sec24"/>
    <property type="match status" value="1"/>
</dbReference>
<evidence type="ECO:0000259" key="1">
    <source>
        <dbReference type="Pfam" id="PF04810"/>
    </source>
</evidence>
<dbReference type="STRING" id="1069536.SINU_05700"/>